<keyword evidence="3" id="KW-0804">Transcription</keyword>
<dbReference type="AlphaFoldDB" id="A0A1M5ADQ4"/>
<organism evidence="5 6">
    <name type="scientific">Fodinibius roseus</name>
    <dbReference type="NCBI Taxonomy" id="1194090"/>
    <lineage>
        <taxon>Bacteria</taxon>
        <taxon>Pseudomonadati</taxon>
        <taxon>Balneolota</taxon>
        <taxon>Balneolia</taxon>
        <taxon>Balneolales</taxon>
        <taxon>Balneolaceae</taxon>
        <taxon>Fodinibius</taxon>
    </lineage>
</organism>
<dbReference type="Gene3D" id="1.10.10.10">
    <property type="entry name" value="Winged helix-like DNA-binding domain superfamily/Winged helix DNA-binding domain"/>
    <property type="match status" value="1"/>
</dbReference>
<dbReference type="InterPro" id="IPR000835">
    <property type="entry name" value="HTH_MarR-typ"/>
</dbReference>
<dbReference type="PRINTS" id="PR00598">
    <property type="entry name" value="HTHMARR"/>
</dbReference>
<evidence type="ECO:0000256" key="1">
    <source>
        <dbReference type="ARBA" id="ARBA00023015"/>
    </source>
</evidence>
<dbReference type="InterPro" id="IPR036390">
    <property type="entry name" value="WH_DNA-bd_sf"/>
</dbReference>
<dbReference type="Proteomes" id="UP000184041">
    <property type="component" value="Unassembled WGS sequence"/>
</dbReference>
<evidence type="ECO:0000313" key="5">
    <source>
        <dbReference type="EMBL" id="SHF28398.1"/>
    </source>
</evidence>
<dbReference type="InterPro" id="IPR036388">
    <property type="entry name" value="WH-like_DNA-bd_sf"/>
</dbReference>
<sequence length="151" mass="17567">MSLKRKLRCDTLGCKMGFTVKGILRLLDKKFARQNIDLTLEQYFILNIVNNEERLILQDLTEILNRDKSAIARHLNGLEEKHFVARTTDPEDKRRKILLITKPGIQILKKAKKLARQINRDITCDISEKDLQQFESVLAKIYKQIDSEGLC</sequence>
<reference evidence="5 6" key="1">
    <citation type="submission" date="2016-11" db="EMBL/GenBank/DDBJ databases">
        <authorList>
            <person name="Jaros S."/>
            <person name="Januszkiewicz K."/>
            <person name="Wedrychowicz H."/>
        </authorList>
    </citation>
    <scope>NUCLEOTIDE SEQUENCE [LARGE SCALE GENOMIC DNA]</scope>
    <source>
        <strain evidence="5 6">DSM 21986</strain>
    </source>
</reference>
<dbReference type="PROSITE" id="PS50995">
    <property type="entry name" value="HTH_MARR_2"/>
    <property type="match status" value="1"/>
</dbReference>
<dbReference type="GO" id="GO:0003700">
    <property type="term" value="F:DNA-binding transcription factor activity"/>
    <property type="evidence" value="ECO:0007669"/>
    <property type="project" value="InterPro"/>
</dbReference>
<dbReference type="GO" id="GO:0003677">
    <property type="term" value="F:DNA binding"/>
    <property type="evidence" value="ECO:0007669"/>
    <property type="project" value="UniProtKB-KW"/>
</dbReference>
<accession>A0A1M5ADQ4</accession>
<evidence type="ECO:0000256" key="3">
    <source>
        <dbReference type="ARBA" id="ARBA00023163"/>
    </source>
</evidence>
<proteinExistence type="predicted"/>
<dbReference type="SUPFAM" id="SSF46785">
    <property type="entry name" value="Winged helix' DNA-binding domain"/>
    <property type="match status" value="1"/>
</dbReference>
<keyword evidence="2 5" id="KW-0238">DNA-binding</keyword>
<dbReference type="SMART" id="SM00347">
    <property type="entry name" value="HTH_MARR"/>
    <property type="match status" value="1"/>
</dbReference>
<evidence type="ECO:0000256" key="2">
    <source>
        <dbReference type="ARBA" id="ARBA00023125"/>
    </source>
</evidence>
<evidence type="ECO:0000259" key="4">
    <source>
        <dbReference type="PROSITE" id="PS50995"/>
    </source>
</evidence>
<name>A0A1M5ADQ4_9BACT</name>
<dbReference type="PANTHER" id="PTHR42756">
    <property type="entry name" value="TRANSCRIPTIONAL REGULATOR, MARR"/>
    <property type="match status" value="1"/>
</dbReference>
<dbReference type="RefSeq" id="WP_084088125.1">
    <property type="nucleotide sequence ID" value="NZ_FQUS01000007.1"/>
</dbReference>
<dbReference type="STRING" id="1194090.SAMN05443144_10735"/>
<feature type="domain" description="HTH marR-type" evidence="4">
    <location>
        <begin position="1"/>
        <end position="143"/>
    </location>
</feature>
<dbReference type="OrthoDB" id="996843at2"/>
<gene>
    <name evidence="5" type="ORF">SAMN05443144_10735</name>
</gene>
<evidence type="ECO:0000313" key="6">
    <source>
        <dbReference type="Proteomes" id="UP000184041"/>
    </source>
</evidence>
<keyword evidence="1" id="KW-0805">Transcription regulation</keyword>
<dbReference type="PANTHER" id="PTHR42756:SF1">
    <property type="entry name" value="TRANSCRIPTIONAL REPRESSOR OF EMRAB OPERON"/>
    <property type="match status" value="1"/>
</dbReference>
<dbReference type="Pfam" id="PF01047">
    <property type="entry name" value="MarR"/>
    <property type="match status" value="1"/>
</dbReference>
<protein>
    <submittedName>
        <fullName evidence="5">DNA-binding transcriptional regulator, MarR family</fullName>
    </submittedName>
</protein>
<keyword evidence="6" id="KW-1185">Reference proteome</keyword>
<dbReference type="EMBL" id="FQUS01000007">
    <property type="protein sequence ID" value="SHF28398.1"/>
    <property type="molecule type" value="Genomic_DNA"/>
</dbReference>